<dbReference type="InterPro" id="IPR036612">
    <property type="entry name" value="KH_dom_type_1_sf"/>
</dbReference>
<dbReference type="InterPro" id="IPR051778">
    <property type="entry name" value="KHDC1"/>
</dbReference>
<dbReference type="Proteomes" id="UP000504623">
    <property type="component" value="Unplaced"/>
</dbReference>
<reference evidence="8" key="1">
    <citation type="submission" date="2025-08" db="UniProtKB">
        <authorList>
            <consortium name="RefSeq"/>
        </authorList>
    </citation>
    <scope>IDENTIFICATION</scope>
    <source>
        <tissue evidence="8">Spleen</tissue>
    </source>
</reference>
<accession>A0A9B0WK16</accession>
<proteinExistence type="inferred from homology"/>
<dbReference type="GO" id="GO:0003723">
    <property type="term" value="F:RNA binding"/>
    <property type="evidence" value="ECO:0007669"/>
    <property type="project" value="InterPro"/>
</dbReference>
<dbReference type="AlphaFoldDB" id="A0A9B0WK16"/>
<organism evidence="7 8">
    <name type="scientific">Chrysochloris asiatica</name>
    <name type="common">Cape golden mole</name>
    <dbReference type="NCBI Taxonomy" id="185453"/>
    <lineage>
        <taxon>Eukaryota</taxon>
        <taxon>Metazoa</taxon>
        <taxon>Chordata</taxon>
        <taxon>Craniata</taxon>
        <taxon>Vertebrata</taxon>
        <taxon>Euteleostomi</taxon>
        <taxon>Mammalia</taxon>
        <taxon>Eutheria</taxon>
        <taxon>Afrotheria</taxon>
        <taxon>Chrysochloridae</taxon>
        <taxon>Chrysochlorinae</taxon>
        <taxon>Chrysochloris</taxon>
    </lineage>
</organism>
<dbReference type="GO" id="GO:0032991">
    <property type="term" value="C:protein-containing complex"/>
    <property type="evidence" value="ECO:0007669"/>
    <property type="project" value="TreeGrafter"/>
</dbReference>
<dbReference type="GeneID" id="102836779"/>
<dbReference type="PANTHER" id="PTHR19447:SF15">
    <property type="entry name" value="KH DOMAIN-CONTAINING PROTEIN 3"/>
    <property type="match status" value="1"/>
</dbReference>
<keyword evidence="5" id="KW-0539">Nucleus</keyword>
<evidence type="ECO:0000313" key="7">
    <source>
        <dbReference type="Proteomes" id="UP000504623"/>
    </source>
</evidence>
<dbReference type="InterPro" id="IPR031952">
    <property type="entry name" value="MOEP19_KH-like"/>
</dbReference>
<evidence type="ECO:0000256" key="5">
    <source>
        <dbReference type="ARBA" id="ARBA00023242"/>
    </source>
</evidence>
<keyword evidence="7" id="KW-1185">Reference proteome</keyword>
<dbReference type="CTD" id="441161"/>
<name>A0A9B0WK16_CHRAS</name>
<gene>
    <name evidence="8" type="primary">OOEP</name>
</gene>
<comment type="subcellular location">
    <subcellularLocation>
        <location evidence="2">Cytoplasm</location>
    </subcellularLocation>
    <subcellularLocation>
        <location evidence="1">Nucleus</location>
    </subcellularLocation>
</comment>
<sequence>MEMDEVEEAPVEMEADLEMEVDRPSGIPPPRKLGKRGWWLQPVHLQNPLVIHVEASLLESIFGPNMVLLKLFERVNETLLDVKVEDPLGDAEITIIGRPWHRKRAEWLLQAMAGIHRHSRFKGPRPYPAVLITGDEVVSLEQAMSMLEVHPESGEN</sequence>
<evidence type="ECO:0000256" key="2">
    <source>
        <dbReference type="ARBA" id="ARBA00004496"/>
    </source>
</evidence>
<dbReference type="PANTHER" id="PTHR19447">
    <property type="entry name" value="OOCYTE-EXPRESSED PROTEIN HOMOLOG-RELATED"/>
    <property type="match status" value="1"/>
</dbReference>
<feature type="domain" description="KH-like RNA-binding" evidence="6">
    <location>
        <begin position="35"/>
        <end position="119"/>
    </location>
</feature>
<dbReference type="GO" id="GO:0005737">
    <property type="term" value="C:cytoplasm"/>
    <property type="evidence" value="ECO:0007669"/>
    <property type="project" value="UniProtKB-SubCell"/>
</dbReference>
<dbReference type="CDD" id="cd22440">
    <property type="entry name" value="KH-I_KHDC1_like"/>
    <property type="match status" value="1"/>
</dbReference>
<evidence type="ECO:0000256" key="1">
    <source>
        <dbReference type="ARBA" id="ARBA00004123"/>
    </source>
</evidence>
<evidence type="ECO:0000256" key="4">
    <source>
        <dbReference type="ARBA" id="ARBA00022490"/>
    </source>
</evidence>
<dbReference type="RefSeq" id="XP_006835849.1">
    <property type="nucleotide sequence ID" value="XM_006835786.1"/>
</dbReference>
<dbReference type="Gene3D" id="3.30.1370.10">
    <property type="entry name" value="K Homology domain, type 1"/>
    <property type="match status" value="1"/>
</dbReference>
<dbReference type="GO" id="GO:0005634">
    <property type="term" value="C:nucleus"/>
    <property type="evidence" value="ECO:0007669"/>
    <property type="project" value="UniProtKB-SubCell"/>
</dbReference>
<evidence type="ECO:0000313" key="8">
    <source>
        <dbReference type="RefSeq" id="XP_006835849.1"/>
    </source>
</evidence>
<protein>
    <submittedName>
        <fullName evidence="8">Oocyte-expressed protein homolog</fullName>
    </submittedName>
</protein>
<dbReference type="Pfam" id="PF16005">
    <property type="entry name" value="MOEP19"/>
    <property type="match status" value="1"/>
</dbReference>
<dbReference type="OrthoDB" id="9533079at2759"/>
<keyword evidence="4" id="KW-0963">Cytoplasm</keyword>
<evidence type="ECO:0000256" key="3">
    <source>
        <dbReference type="ARBA" id="ARBA00009081"/>
    </source>
</evidence>
<evidence type="ECO:0000259" key="6">
    <source>
        <dbReference type="Pfam" id="PF16005"/>
    </source>
</evidence>
<comment type="similarity">
    <text evidence="3">Belongs to the KHDC1 family.</text>
</comment>